<accession>A0ABV7T697</accession>
<name>A0ABV7T697_9GAMM</name>
<gene>
    <name evidence="1" type="ORF">ACFOMF_11190</name>
</gene>
<evidence type="ECO:0000313" key="2">
    <source>
        <dbReference type="Proteomes" id="UP001595630"/>
    </source>
</evidence>
<dbReference type="EMBL" id="JBHRXZ010000022">
    <property type="protein sequence ID" value="MFC3608344.1"/>
    <property type="molecule type" value="Genomic_DNA"/>
</dbReference>
<proteinExistence type="predicted"/>
<protein>
    <submittedName>
        <fullName evidence="1">Uncharacterized protein</fullName>
    </submittedName>
</protein>
<organism evidence="1 2">
    <name type="scientific">Stutzerimonas tarimensis</name>
    <dbReference type="NCBI Taxonomy" id="1507735"/>
    <lineage>
        <taxon>Bacteria</taxon>
        <taxon>Pseudomonadati</taxon>
        <taxon>Pseudomonadota</taxon>
        <taxon>Gammaproteobacteria</taxon>
        <taxon>Pseudomonadales</taxon>
        <taxon>Pseudomonadaceae</taxon>
        <taxon>Stutzerimonas</taxon>
    </lineage>
</organism>
<evidence type="ECO:0000313" key="1">
    <source>
        <dbReference type="EMBL" id="MFC3608344.1"/>
    </source>
</evidence>
<dbReference type="Proteomes" id="UP001595630">
    <property type="component" value="Unassembled WGS sequence"/>
</dbReference>
<comment type="caution">
    <text evidence="1">The sequence shown here is derived from an EMBL/GenBank/DDBJ whole genome shotgun (WGS) entry which is preliminary data.</text>
</comment>
<sequence length="187" mass="20277">MLLKSYESKSLLCNVSVNGATTQPEVDAFRGDLVLEEGEVADASGRRLPPTAVVKQASVLIRQDKIAMVSGILVSVAHFPLFVERYSSDLAAAPSLLFYVENLTKPVVTEVGGVSAVLYPHAEGAAWNTLMDDLRLDKEDFKGQTAEDKVITMADALADFKPKAESCSFEQALGLVMTHQREHRGPV</sequence>
<keyword evidence="2" id="KW-1185">Reference proteome</keyword>
<reference evidence="2" key="1">
    <citation type="journal article" date="2019" name="Int. J. Syst. Evol. Microbiol.">
        <title>The Global Catalogue of Microorganisms (GCM) 10K type strain sequencing project: providing services to taxonomists for standard genome sequencing and annotation.</title>
        <authorList>
            <consortium name="The Broad Institute Genomics Platform"/>
            <consortium name="The Broad Institute Genome Sequencing Center for Infectious Disease"/>
            <person name="Wu L."/>
            <person name="Ma J."/>
        </authorList>
    </citation>
    <scope>NUCLEOTIDE SEQUENCE [LARGE SCALE GENOMIC DNA]</scope>
    <source>
        <strain evidence="2">KCTC 42447</strain>
    </source>
</reference>
<dbReference type="RefSeq" id="WP_386364785.1">
    <property type="nucleotide sequence ID" value="NZ_JBHRXZ010000022.1"/>
</dbReference>